<evidence type="ECO:0000259" key="4">
    <source>
        <dbReference type="PROSITE" id="PS50106"/>
    </source>
</evidence>
<dbReference type="Pfam" id="PF13180">
    <property type="entry name" value="PDZ_2"/>
    <property type="match status" value="1"/>
</dbReference>
<feature type="chain" id="PRO_5037963714" evidence="3">
    <location>
        <begin position="24"/>
        <end position="353"/>
    </location>
</feature>
<accession>A0A932EQY3</accession>
<dbReference type="SUPFAM" id="SSF50156">
    <property type="entry name" value="PDZ domain-like"/>
    <property type="match status" value="2"/>
</dbReference>
<dbReference type="Proteomes" id="UP000779809">
    <property type="component" value="Unassembled WGS sequence"/>
</dbReference>
<dbReference type="Pfam" id="PF17820">
    <property type="entry name" value="PDZ_6"/>
    <property type="match status" value="1"/>
</dbReference>
<dbReference type="Gene3D" id="2.30.42.10">
    <property type="match status" value="2"/>
</dbReference>
<proteinExistence type="inferred from homology"/>
<dbReference type="PANTHER" id="PTHR22939">
    <property type="entry name" value="SERINE PROTEASE FAMILY S1C HTRA-RELATED"/>
    <property type="match status" value="1"/>
</dbReference>
<reference evidence="5" key="1">
    <citation type="submission" date="2020-07" db="EMBL/GenBank/DDBJ databases">
        <title>Huge and variable diversity of episymbiotic CPR bacteria and DPANN archaea in groundwater ecosystems.</title>
        <authorList>
            <person name="He C.Y."/>
            <person name="Keren R."/>
            <person name="Whittaker M."/>
            <person name="Farag I.F."/>
            <person name="Doudna J."/>
            <person name="Cate J.H.D."/>
            <person name="Banfield J.F."/>
        </authorList>
    </citation>
    <scope>NUCLEOTIDE SEQUENCE</scope>
    <source>
        <strain evidence="5">NC_groundwater_580_Pr5_B-0.1um_64_19</strain>
    </source>
</reference>
<comment type="similarity">
    <text evidence="1">Belongs to the peptidase S1C family.</text>
</comment>
<dbReference type="PROSITE" id="PS50106">
    <property type="entry name" value="PDZ"/>
    <property type="match status" value="2"/>
</dbReference>
<dbReference type="EMBL" id="JACPNR010000006">
    <property type="protein sequence ID" value="MBI2678310.1"/>
    <property type="molecule type" value="Genomic_DNA"/>
</dbReference>
<feature type="domain" description="PDZ" evidence="4">
    <location>
        <begin position="159"/>
        <end position="241"/>
    </location>
</feature>
<dbReference type="PANTHER" id="PTHR22939:SF129">
    <property type="entry name" value="SERINE PROTEASE HTRA2, MITOCHONDRIAL"/>
    <property type="match status" value="1"/>
</dbReference>
<sequence length="353" mass="38739">MRSIQRMLAGLVVLVAMTPGAWAGERTSYLGVDVEDVSKDRVQALKLKAESGVEITMVDGDAPAGKAGLKEHDVILQFNGGPVDSVEQLRRMIRETPPGRTVALAISRDGNAQTVNVTLAARSDVYKVVAPKAWVVPPVPPVPPAPRIQIDIPEIYAVQGSRVGVMVESLTPQLGEYFGAKNGEGLLIRSVEKGSPAEAAGLRAGDVIVSVDGQRVSDRSDWRSVLRNKTGKVPVGILREKRAQTVTLNLPERKQSSRRRTIVIPDEMELDIDEIAAMAPEVVDLAMMKAQLELEKSGAEVKKSMSKAKQQMKEEMQRQKEELKRRQKEMKEQEKEMLNQSITITTDGDDESE</sequence>
<evidence type="ECO:0000313" key="5">
    <source>
        <dbReference type="EMBL" id="MBI2678310.1"/>
    </source>
</evidence>
<keyword evidence="3" id="KW-0732">Signal</keyword>
<feature type="domain" description="PDZ" evidence="4">
    <location>
        <begin position="11"/>
        <end position="110"/>
    </location>
</feature>
<dbReference type="InterPro" id="IPR001478">
    <property type="entry name" value="PDZ"/>
</dbReference>
<dbReference type="AlphaFoldDB" id="A0A932EQY3"/>
<gene>
    <name evidence="5" type="ORF">HYX28_05980</name>
</gene>
<dbReference type="GO" id="GO:0008236">
    <property type="term" value="F:serine-type peptidase activity"/>
    <property type="evidence" value="ECO:0007669"/>
    <property type="project" value="UniProtKB-KW"/>
</dbReference>
<evidence type="ECO:0000313" key="6">
    <source>
        <dbReference type="Proteomes" id="UP000779809"/>
    </source>
</evidence>
<organism evidence="5 6">
    <name type="scientific">Candidatus Korobacter versatilis</name>
    <dbReference type="NCBI Taxonomy" id="658062"/>
    <lineage>
        <taxon>Bacteria</taxon>
        <taxon>Pseudomonadati</taxon>
        <taxon>Acidobacteriota</taxon>
        <taxon>Terriglobia</taxon>
        <taxon>Terriglobales</taxon>
        <taxon>Candidatus Korobacteraceae</taxon>
        <taxon>Candidatus Korobacter</taxon>
    </lineage>
</organism>
<dbReference type="InterPro" id="IPR041489">
    <property type="entry name" value="PDZ_6"/>
</dbReference>
<dbReference type="InterPro" id="IPR036034">
    <property type="entry name" value="PDZ_sf"/>
</dbReference>
<evidence type="ECO:0000256" key="2">
    <source>
        <dbReference type="SAM" id="MobiDB-lite"/>
    </source>
</evidence>
<evidence type="ECO:0000256" key="3">
    <source>
        <dbReference type="SAM" id="SignalP"/>
    </source>
</evidence>
<evidence type="ECO:0000256" key="1">
    <source>
        <dbReference type="ARBA" id="ARBA00010541"/>
    </source>
</evidence>
<feature type="compositionally biased region" description="Basic and acidic residues" evidence="2">
    <location>
        <begin position="311"/>
        <end position="337"/>
    </location>
</feature>
<feature type="region of interest" description="Disordered" evidence="2">
    <location>
        <begin position="300"/>
        <end position="353"/>
    </location>
</feature>
<dbReference type="SMART" id="SM00228">
    <property type="entry name" value="PDZ"/>
    <property type="match status" value="2"/>
</dbReference>
<name>A0A932EQY3_9BACT</name>
<feature type="signal peptide" evidence="3">
    <location>
        <begin position="1"/>
        <end position="23"/>
    </location>
</feature>
<protein>
    <submittedName>
        <fullName evidence="5">PDZ domain-containing protein</fullName>
    </submittedName>
</protein>
<comment type="caution">
    <text evidence="5">The sequence shown here is derived from an EMBL/GenBank/DDBJ whole genome shotgun (WGS) entry which is preliminary data.</text>
</comment>